<evidence type="ECO:0000313" key="5">
    <source>
        <dbReference type="Proteomes" id="UP000231702"/>
    </source>
</evidence>
<dbReference type="Proteomes" id="UP000231702">
    <property type="component" value="Unassembled WGS sequence"/>
</dbReference>
<gene>
    <name evidence="2" type="ORF">CVM39_19480</name>
    <name evidence="3" type="ORF">SAMN06297129_2319</name>
</gene>
<dbReference type="Gene3D" id="3.30.750.24">
    <property type="entry name" value="STAS domain"/>
    <property type="match status" value="1"/>
</dbReference>
<dbReference type="EMBL" id="OBEA01000004">
    <property type="protein sequence ID" value="SNY52482.1"/>
    <property type="molecule type" value="Genomic_DNA"/>
</dbReference>
<proteinExistence type="predicted"/>
<dbReference type="InterPro" id="IPR058548">
    <property type="entry name" value="MlaB-like_STAS"/>
</dbReference>
<sequence>MTEPLVLQPKLDLPAAAPLAEELKARLDGDLVIDGKEVTQLGALCLQVLLAAAISLKGKGHKMTMTHFSDKVVEQMAQMGFSPETLAEGRA</sequence>
<organism evidence="3 4">
    <name type="scientific">Pseudooceanicola antarcticus</name>
    <dbReference type="NCBI Taxonomy" id="1247613"/>
    <lineage>
        <taxon>Bacteria</taxon>
        <taxon>Pseudomonadati</taxon>
        <taxon>Pseudomonadota</taxon>
        <taxon>Alphaproteobacteria</taxon>
        <taxon>Rhodobacterales</taxon>
        <taxon>Paracoccaceae</taxon>
        <taxon>Pseudooceanicola</taxon>
    </lineage>
</organism>
<dbReference type="AlphaFoldDB" id="A0A285IWW8"/>
<dbReference type="Pfam" id="PF13466">
    <property type="entry name" value="STAS_2"/>
    <property type="match status" value="1"/>
</dbReference>
<dbReference type="RefSeq" id="WP_097146313.1">
    <property type="nucleotide sequence ID" value="NZ_OBEA01000004.1"/>
</dbReference>
<protein>
    <submittedName>
        <fullName evidence="3">Chemotaxis protein CheX</fullName>
    </submittedName>
    <submittedName>
        <fullName evidence="2">STAS domain-containing protein</fullName>
    </submittedName>
</protein>
<evidence type="ECO:0000313" key="4">
    <source>
        <dbReference type="Proteomes" id="UP000231655"/>
    </source>
</evidence>
<evidence type="ECO:0000259" key="1">
    <source>
        <dbReference type="Pfam" id="PF13466"/>
    </source>
</evidence>
<evidence type="ECO:0000313" key="3">
    <source>
        <dbReference type="EMBL" id="SNY52482.1"/>
    </source>
</evidence>
<dbReference type="SUPFAM" id="SSF52091">
    <property type="entry name" value="SpoIIaa-like"/>
    <property type="match status" value="1"/>
</dbReference>
<reference evidence="2 5" key="2">
    <citation type="journal article" date="2018" name="Int. J. Syst. Evol. Microbiol.">
        <title>Pseudooceanicola lipolyticus sp. nov., a marine alphaproteobacterium, reclassification of Oceanicola flagellatus as Pseudooceanicola flagellatus comb. nov. and emended description of the genus Pseudooceanicola.</title>
        <authorList>
            <person name="Huang M.-M."/>
            <person name="Guo L.-L."/>
            <person name="Wu Y.-H."/>
            <person name="Lai Q.-L."/>
            <person name="Shao Z.-Z."/>
            <person name="Wang C.-S."/>
            <person name="Wu M."/>
            <person name="Xu X.-W."/>
        </authorList>
    </citation>
    <scope>NUCLEOTIDE SEQUENCE [LARGE SCALE GENOMIC DNA]</scope>
    <source>
        <strain evidence="2 5">Ar-45</strain>
    </source>
</reference>
<feature type="domain" description="MlaB-like STAS" evidence="1">
    <location>
        <begin position="5"/>
        <end position="81"/>
    </location>
</feature>
<reference evidence="3 4" key="1">
    <citation type="submission" date="2017-09" db="EMBL/GenBank/DDBJ databases">
        <authorList>
            <person name="Ehlers B."/>
            <person name="Leendertz F.H."/>
        </authorList>
    </citation>
    <scope>NUCLEOTIDE SEQUENCE [LARGE SCALE GENOMIC DNA]</scope>
    <source>
        <strain evidence="3 4">CGMCC 1.12662</strain>
    </source>
</reference>
<name>A0A285IWW8_9RHOB</name>
<dbReference type="OrthoDB" id="7726822at2"/>
<keyword evidence="5" id="KW-1185">Reference proteome</keyword>
<dbReference type="EMBL" id="PGTD01000023">
    <property type="protein sequence ID" value="PJE25884.1"/>
    <property type="molecule type" value="Genomic_DNA"/>
</dbReference>
<evidence type="ECO:0000313" key="2">
    <source>
        <dbReference type="EMBL" id="PJE25884.1"/>
    </source>
</evidence>
<dbReference type="Proteomes" id="UP000231655">
    <property type="component" value="Unassembled WGS sequence"/>
</dbReference>
<accession>A0A285IWW8</accession>
<dbReference type="InterPro" id="IPR036513">
    <property type="entry name" value="STAS_dom_sf"/>
</dbReference>